<dbReference type="SUPFAM" id="SSF48371">
    <property type="entry name" value="ARM repeat"/>
    <property type="match status" value="1"/>
</dbReference>
<dbReference type="InterPro" id="IPR016024">
    <property type="entry name" value="ARM-type_fold"/>
</dbReference>
<protein>
    <recommendedName>
        <fullName evidence="3">HEAT repeat protein</fullName>
    </recommendedName>
</protein>
<sequence>MIEWTGFPGLKGEIATVALEDKLVEWDGKSAEFLRDVYERSVEGEHFLDDLFPLLTEPKFQTAATWLLKRHLDEGHSISGTQKAALIRSLKSLDDWESKLHALQCLPHLSITRGQAKPTAVFLRHCLQEKNKFVRAWAYGGFHLLSEQHEDYREEATERIAWAVEHESPSIRARIRQVRRTR</sequence>
<dbReference type="KEGG" id="snep:Enr13x_14720"/>
<gene>
    <name evidence="1" type="ORF">Enr13x_14720</name>
</gene>
<evidence type="ECO:0000313" key="2">
    <source>
        <dbReference type="Proteomes" id="UP000319004"/>
    </source>
</evidence>
<proteinExistence type="predicted"/>
<dbReference type="Gene3D" id="1.25.10.10">
    <property type="entry name" value="Leucine-rich Repeat Variant"/>
    <property type="match status" value="1"/>
</dbReference>
<dbReference type="AlphaFoldDB" id="A0A518HLG9"/>
<name>A0A518HLG9_9BACT</name>
<evidence type="ECO:0008006" key="3">
    <source>
        <dbReference type="Google" id="ProtNLM"/>
    </source>
</evidence>
<dbReference type="InterPro" id="IPR011989">
    <property type="entry name" value="ARM-like"/>
</dbReference>
<evidence type="ECO:0000313" key="1">
    <source>
        <dbReference type="EMBL" id="QDV41629.1"/>
    </source>
</evidence>
<dbReference type="Proteomes" id="UP000319004">
    <property type="component" value="Chromosome"/>
</dbReference>
<reference evidence="1 2" key="1">
    <citation type="submission" date="2019-03" db="EMBL/GenBank/DDBJ databases">
        <title>Deep-cultivation of Planctomycetes and their phenomic and genomic characterization uncovers novel biology.</title>
        <authorList>
            <person name="Wiegand S."/>
            <person name="Jogler M."/>
            <person name="Boedeker C."/>
            <person name="Pinto D."/>
            <person name="Vollmers J."/>
            <person name="Rivas-Marin E."/>
            <person name="Kohn T."/>
            <person name="Peeters S.H."/>
            <person name="Heuer A."/>
            <person name="Rast P."/>
            <person name="Oberbeckmann S."/>
            <person name="Bunk B."/>
            <person name="Jeske O."/>
            <person name="Meyerdierks A."/>
            <person name="Storesund J.E."/>
            <person name="Kallscheuer N."/>
            <person name="Luecker S."/>
            <person name="Lage O.M."/>
            <person name="Pohl T."/>
            <person name="Merkel B.J."/>
            <person name="Hornburger P."/>
            <person name="Mueller R.-W."/>
            <person name="Bruemmer F."/>
            <person name="Labrenz M."/>
            <person name="Spormann A.M."/>
            <person name="Op den Camp H."/>
            <person name="Overmann J."/>
            <person name="Amann R."/>
            <person name="Jetten M.S.M."/>
            <person name="Mascher T."/>
            <person name="Medema M.H."/>
            <person name="Devos D.P."/>
            <person name="Kaster A.-K."/>
            <person name="Ovreas L."/>
            <person name="Rohde M."/>
            <person name="Galperin M.Y."/>
            <person name="Jogler C."/>
        </authorList>
    </citation>
    <scope>NUCLEOTIDE SEQUENCE [LARGE SCALE GENOMIC DNA]</scope>
    <source>
        <strain evidence="1 2">Enr13</strain>
    </source>
</reference>
<accession>A0A518HLG9</accession>
<dbReference type="EMBL" id="CP037423">
    <property type="protein sequence ID" value="QDV41629.1"/>
    <property type="molecule type" value="Genomic_DNA"/>
</dbReference>
<organism evidence="1 2">
    <name type="scientific">Stieleria neptunia</name>
    <dbReference type="NCBI Taxonomy" id="2527979"/>
    <lineage>
        <taxon>Bacteria</taxon>
        <taxon>Pseudomonadati</taxon>
        <taxon>Planctomycetota</taxon>
        <taxon>Planctomycetia</taxon>
        <taxon>Pirellulales</taxon>
        <taxon>Pirellulaceae</taxon>
        <taxon>Stieleria</taxon>
    </lineage>
</organism>
<keyword evidence="2" id="KW-1185">Reference proteome</keyword>